<feature type="compositionally biased region" description="Low complexity" evidence="1">
    <location>
        <begin position="13"/>
        <end position="28"/>
    </location>
</feature>
<name>A0A3S4BDT0_9BRAD</name>
<accession>A0A3S4BDT0</accession>
<dbReference type="InterPro" id="IPR006427">
    <property type="entry name" value="Portal_HK97"/>
</dbReference>
<proteinExistence type="predicted"/>
<dbReference type="InterPro" id="IPR006944">
    <property type="entry name" value="Phage/GTA_portal"/>
</dbReference>
<dbReference type="Proteomes" id="UP000289200">
    <property type="component" value="Unassembled WGS sequence"/>
</dbReference>
<dbReference type="EMBL" id="UWOC01000023">
    <property type="protein sequence ID" value="VCU07345.1"/>
    <property type="molecule type" value="Genomic_DNA"/>
</dbReference>
<protein>
    <recommendedName>
        <fullName evidence="4">Phage portal protein</fullName>
    </recommendedName>
</protein>
<dbReference type="AlphaFoldDB" id="A0A3S4BDT0"/>
<dbReference type="RefSeq" id="WP_129607531.1">
    <property type="nucleotide sequence ID" value="NZ_UWOC01000023.1"/>
</dbReference>
<evidence type="ECO:0008006" key="4">
    <source>
        <dbReference type="Google" id="ProtNLM"/>
    </source>
</evidence>
<reference evidence="3" key="1">
    <citation type="submission" date="2018-10" db="EMBL/GenBank/DDBJ databases">
        <authorList>
            <person name="Peiro R."/>
            <person name="Begona"/>
            <person name="Cbmso G."/>
            <person name="Lopez M."/>
            <person name="Gonzalez S."/>
            <person name="Sacristan E."/>
            <person name="Castillo E."/>
        </authorList>
    </citation>
    <scope>NUCLEOTIDE SEQUENCE [LARGE SCALE GENOMIC DNA]</scope>
</reference>
<feature type="region of interest" description="Disordered" evidence="1">
    <location>
        <begin position="12"/>
        <end position="31"/>
    </location>
</feature>
<evidence type="ECO:0000256" key="1">
    <source>
        <dbReference type="SAM" id="MobiDB-lite"/>
    </source>
</evidence>
<comment type="caution">
    <text evidence="2">The sequence shown here is derived from an EMBL/GenBank/DDBJ whole genome shotgun (WGS) entry which is preliminary data.</text>
</comment>
<dbReference type="Pfam" id="PF04860">
    <property type="entry name" value="Phage_portal"/>
    <property type="match status" value="1"/>
</dbReference>
<dbReference type="OrthoDB" id="9134461at2"/>
<keyword evidence="3" id="KW-1185">Reference proteome</keyword>
<dbReference type="NCBIfam" id="TIGR01537">
    <property type="entry name" value="portal_HK97"/>
    <property type="match status" value="1"/>
</dbReference>
<organism evidence="2 3">
    <name type="scientific">Rhodoplanes serenus</name>
    <dbReference type="NCBI Taxonomy" id="200615"/>
    <lineage>
        <taxon>Bacteria</taxon>
        <taxon>Pseudomonadati</taxon>
        <taxon>Pseudomonadota</taxon>
        <taxon>Alphaproteobacteria</taxon>
        <taxon>Hyphomicrobiales</taxon>
        <taxon>Nitrobacteraceae</taxon>
        <taxon>Rhodoplanes</taxon>
    </lineage>
</organism>
<gene>
    <name evidence="2" type="ORF">RHODGE_RHODGE_00448</name>
</gene>
<evidence type="ECO:0000313" key="3">
    <source>
        <dbReference type="Proteomes" id="UP000289200"/>
    </source>
</evidence>
<evidence type="ECO:0000313" key="2">
    <source>
        <dbReference type="EMBL" id="VCU07345.1"/>
    </source>
</evidence>
<sequence length="407" mass="43746">MLNLTRPWRALRRAPPSATSASATLGTPPIHHKASRAARLIQLDSGGMARWTPRDYAALAREGFVANAVAHRAVKLVAENIAALTFLASAGGTPLDRHPLLDLLARPNPRQDGAALLEALVAHLLISGNGYVEAVGLDGRVRELHVLRPDRMRVVPGPDGWAAAYDYTVAGRTVRYAQQGTLPPILHVALFHPLDDHYGLGAIEAAAVAIDIHNAAARWNKALLDNAARPSGALVYAAPDGAVLAEDQYERLKSELEASYQGAANAGRPLLLEGGLDWKAMSLTPKDMDFLEAKNGAAREIALAFGVPPMLLGIPGDNTYANFQEANRAFWRHTVLPLATRLCGALAHWLAPAFGDDVRLEVDTDRVDALAADRDALWERVTAAPFLTVNEKRAMIGFGPVDDGDRL</sequence>